<organism evidence="2 3">
    <name type="scientific">Hydra vulgaris</name>
    <name type="common">Hydra</name>
    <name type="synonym">Hydra attenuata</name>
    <dbReference type="NCBI Taxonomy" id="6087"/>
    <lineage>
        <taxon>Eukaryota</taxon>
        <taxon>Metazoa</taxon>
        <taxon>Cnidaria</taxon>
        <taxon>Hydrozoa</taxon>
        <taxon>Hydroidolina</taxon>
        <taxon>Anthoathecata</taxon>
        <taxon>Aplanulata</taxon>
        <taxon>Hydridae</taxon>
        <taxon>Hydra</taxon>
    </lineage>
</organism>
<evidence type="ECO:0000313" key="3">
    <source>
        <dbReference type="RefSeq" id="XP_065651316.1"/>
    </source>
</evidence>
<proteinExistence type="predicted"/>
<protein>
    <submittedName>
        <fullName evidence="3">Uncharacterized protein LOC136079508</fullName>
    </submittedName>
</protein>
<accession>A0ABM4BQB2</accession>
<reference evidence="3" key="1">
    <citation type="submission" date="2025-08" db="UniProtKB">
        <authorList>
            <consortium name="RefSeq"/>
        </authorList>
    </citation>
    <scope>IDENTIFICATION</scope>
</reference>
<name>A0ABM4BQB2_HYDVU</name>
<feature type="domain" description="C2H2-type" evidence="1">
    <location>
        <begin position="85"/>
        <end position="106"/>
    </location>
</feature>
<gene>
    <name evidence="3" type="primary">LOC136079508</name>
</gene>
<dbReference type="InterPro" id="IPR013087">
    <property type="entry name" value="Znf_C2H2_type"/>
</dbReference>
<dbReference type="RefSeq" id="XP_065651316.1">
    <property type="nucleotide sequence ID" value="XM_065795244.1"/>
</dbReference>
<dbReference type="GeneID" id="136079508"/>
<keyword evidence="2" id="KW-1185">Reference proteome</keyword>
<sequence>MQSFDKAVEFETSRVDYFALLYNIDSELEVVVKEAIELNLEQLEELFSEKFELECLPSAIPTLIAEDKFSTNQKTVEPTVYQFICPKCQNKYLRQSNFKKHEQKCHIEGINYSGFSSEFVSLKLRHDFRGNLNKFFEENLKAALIDEAFGIEVKEFKTPGNNAAELSLCITENTSEKRKNFCTSVFEALLPI</sequence>
<dbReference type="Proteomes" id="UP001652625">
    <property type="component" value="Chromosome 04"/>
</dbReference>
<dbReference type="PROSITE" id="PS00028">
    <property type="entry name" value="ZINC_FINGER_C2H2_1"/>
    <property type="match status" value="1"/>
</dbReference>
<evidence type="ECO:0000313" key="2">
    <source>
        <dbReference type="Proteomes" id="UP001652625"/>
    </source>
</evidence>
<evidence type="ECO:0000259" key="1">
    <source>
        <dbReference type="PROSITE" id="PS00028"/>
    </source>
</evidence>